<sequence>MPVGYVGHGAPTLVFDKQKGADLRRWADEMPRPRAMLVISAHWQDTPVSIGTTERRELMYDFYGFPKELYEVEYDAPAAPELADRVAALLGEKQPVQREDRAMDHGVWVPMVHMAPAADIPILQISLPSQAGPKALFELGRKLAPLRDEGIFLLGSGSLVHNLRRIDFSERSSPESWAVEFDQWAAETLAQRNFDELIDYRNHAPGLRIAHPTVEHFEPILVAAGAASVDEVSTSFPVEGFEFGNLSRRCVQFG</sequence>
<keyword evidence="3" id="KW-0479">Metal-binding</keyword>
<reference evidence="7 8" key="1">
    <citation type="submission" date="2019-06" db="EMBL/GenBank/DDBJ databases">
        <title>Persicimonas caeni gen. nov., sp. nov., a predatory bacterium isolated from solar saltern.</title>
        <authorList>
            <person name="Wang S."/>
        </authorList>
    </citation>
    <scope>NUCLEOTIDE SEQUENCE [LARGE SCALE GENOMIC DNA]</scope>
    <source>
        <strain evidence="7 8">YN101</strain>
    </source>
</reference>
<keyword evidence="5" id="KW-0560">Oxidoreductase</keyword>
<evidence type="ECO:0000256" key="5">
    <source>
        <dbReference type="ARBA" id="ARBA00023002"/>
    </source>
</evidence>
<dbReference type="Proteomes" id="UP000315995">
    <property type="component" value="Chromosome"/>
</dbReference>
<dbReference type="GO" id="GO:0008270">
    <property type="term" value="F:zinc ion binding"/>
    <property type="evidence" value="ECO:0007669"/>
    <property type="project" value="InterPro"/>
</dbReference>
<evidence type="ECO:0000313" key="7">
    <source>
        <dbReference type="EMBL" id="QDG54815.1"/>
    </source>
</evidence>
<dbReference type="PANTHER" id="PTHR30096:SF0">
    <property type="entry name" value="4,5-DOPA DIOXYGENASE EXTRADIOL-LIKE PROTEIN"/>
    <property type="match status" value="1"/>
</dbReference>
<feature type="domain" description="Extradiol ring-cleavage dioxygenase class III enzyme subunit B" evidence="6">
    <location>
        <begin position="22"/>
        <end position="231"/>
    </location>
</feature>
<dbReference type="PANTHER" id="PTHR30096">
    <property type="entry name" value="4,5-DOPA DIOXYGENASE EXTRADIOL-LIKE PROTEIN"/>
    <property type="match status" value="1"/>
</dbReference>
<accession>A0A5B8YGX0</accession>
<accession>A0A4Y6Q498</accession>
<keyword evidence="4" id="KW-0862">Zinc</keyword>
<evidence type="ECO:0000256" key="1">
    <source>
        <dbReference type="ARBA" id="ARBA00001947"/>
    </source>
</evidence>
<keyword evidence="7" id="KW-0223">Dioxygenase</keyword>
<evidence type="ECO:0000256" key="3">
    <source>
        <dbReference type="ARBA" id="ARBA00022723"/>
    </source>
</evidence>
<dbReference type="GO" id="GO:0016702">
    <property type="term" value="F:oxidoreductase activity, acting on single donors with incorporation of molecular oxygen, incorporation of two atoms of oxygen"/>
    <property type="evidence" value="ECO:0007669"/>
    <property type="project" value="UniProtKB-ARBA"/>
</dbReference>
<evidence type="ECO:0000256" key="2">
    <source>
        <dbReference type="ARBA" id="ARBA00007581"/>
    </source>
</evidence>
<comment type="similarity">
    <text evidence="2">Belongs to the DODA-type extradiol aromatic ring-opening dioxygenase family.</text>
</comment>
<gene>
    <name evidence="7" type="ORF">FIV42_01700</name>
</gene>
<dbReference type="PIRSF" id="PIRSF006157">
    <property type="entry name" value="Doxgns_DODA"/>
    <property type="match status" value="1"/>
</dbReference>
<dbReference type="SUPFAM" id="SSF53213">
    <property type="entry name" value="LigB-like"/>
    <property type="match status" value="1"/>
</dbReference>
<dbReference type="AlphaFoldDB" id="A0A4Y6Q498"/>
<protein>
    <submittedName>
        <fullName evidence="7">Dioxygenase</fullName>
    </submittedName>
</protein>
<dbReference type="CDD" id="cd07363">
    <property type="entry name" value="45_DOPA_Dioxygenase"/>
    <property type="match status" value="1"/>
</dbReference>
<proteinExistence type="inferred from homology"/>
<dbReference type="InterPro" id="IPR014436">
    <property type="entry name" value="Extradiol_dOase_DODA"/>
</dbReference>
<organism evidence="7 8">
    <name type="scientific">Persicimonas caeni</name>
    <dbReference type="NCBI Taxonomy" id="2292766"/>
    <lineage>
        <taxon>Bacteria</taxon>
        <taxon>Deltaproteobacteria</taxon>
        <taxon>Bradymonadales</taxon>
        <taxon>Bradymonadaceae</taxon>
        <taxon>Persicimonas</taxon>
    </lineage>
</organism>
<evidence type="ECO:0000256" key="4">
    <source>
        <dbReference type="ARBA" id="ARBA00022833"/>
    </source>
</evidence>
<dbReference type="Gene3D" id="3.40.830.10">
    <property type="entry name" value="LigB-like"/>
    <property type="match status" value="1"/>
</dbReference>
<keyword evidence="8" id="KW-1185">Reference proteome</keyword>
<dbReference type="OrthoDB" id="9790889at2"/>
<dbReference type="Pfam" id="PF02900">
    <property type="entry name" value="LigB"/>
    <property type="match status" value="1"/>
</dbReference>
<dbReference type="GO" id="GO:0008198">
    <property type="term" value="F:ferrous iron binding"/>
    <property type="evidence" value="ECO:0007669"/>
    <property type="project" value="InterPro"/>
</dbReference>
<dbReference type="InterPro" id="IPR004183">
    <property type="entry name" value="Xdiol_dOase_suB"/>
</dbReference>
<dbReference type="EMBL" id="CP041186">
    <property type="protein sequence ID" value="QDG54815.1"/>
    <property type="molecule type" value="Genomic_DNA"/>
</dbReference>
<evidence type="ECO:0000259" key="6">
    <source>
        <dbReference type="Pfam" id="PF02900"/>
    </source>
</evidence>
<comment type="cofactor">
    <cofactor evidence="1">
        <name>Zn(2+)</name>
        <dbReference type="ChEBI" id="CHEBI:29105"/>
    </cofactor>
</comment>
<name>A0A4Y6Q498_PERCE</name>
<evidence type="ECO:0000313" key="8">
    <source>
        <dbReference type="Proteomes" id="UP000315995"/>
    </source>
</evidence>